<evidence type="ECO:0000256" key="1">
    <source>
        <dbReference type="ARBA" id="ARBA00000500"/>
    </source>
</evidence>
<dbReference type="AlphaFoldDB" id="A0A5B0EJZ6"/>
<sequence length="273" mass="28714">MNRILPERITCIAMDPIIPDLADAIESLVDTPILLVALDFDGTLAPLVDRPEDARPLPAASEALAELASLENTVTALISGRDLASLRAVAEPPERTLLVGSHGTERWAPTAFDAQDEHIDLSAGQTTALATATGILETISAANPGTTLEYKPASIVLHVRQASPDIATAALHAARQELDGIEHLQALDGKAVLEASVLEGTKGEGLNWLREVADASTVVFVGDDVTDEDAFAVLRPGDIGVKIGSGKTLAQFRLNGPGELPALMQSILNMRSL</sequence>
<name>A0A5B0EJZ6_9MICC</name>
<dbReference type="Gene3D" id="3.30.70.1020">
    <property type="entry name" value="Trehalose-6-phosphate phosphatase related protein, domain 2"/>
    <property type="match status" value="1"/>
</dbReference>
<comment type="catalytic activity">
    <reaction evidence="1 6">
        <text>alpha,alpha-trehalose 6-phosphate + H2O = alpha,alpha-trehalose + phosphate</text>
        <dbReference type="Rhea" id="RHEA:23420"/>
        <dbReference type="ChEBI" id="CHEBI:15377"/>
        <dbReference type="ChEBI" id="CHEBI:16551"/>
        <dbReference type="ChEBI" id="CHEBI:43474"/>
        <dbReference type="ChEBI" id="CHEBI:58429"/>
        <dbReference type="EC" id="3.1.3.12"/>
    </reaction>
</comment>
<dbReference type="InterPro" id="IPR044651">
    <property type="entry name" value="OTSB-like"/>
</dbReference>
<evidence type="ECO:0000256" key="3">
    <source>
        <dbReference type="ARBA" id="ARBA00008770"/>
    </source>
</evidence>
<dbReference type="OrthoDB" id="9816160at2"/>
<keyword evidence="6" id="KW-0479">Metal-binding</keyword>
<dbReference type="NCBIfam" id="TIGR01484">
    <property type="entry name" value="HAD-SF-IIB"/>
    <property type="match status" value="1"/>
</dbReference>
<organism evidence="7 8">
    <name type="scientific">Paeniglutamicibacter gangotriensis</name>
    <dbReference type="NCBI Taxonomy" id="254787"/>
    <lineage>
        <taxon>Bacteria</taxon>
        <taxon>Bacillati</taxon>
        <taxon>Actinomycetota</taxon>
        <taxon>Actinomycetes</taxon>
        <taxon>Micrococcales</taxon>
        <taxon>Micrococcaceae</taxon>
        <taxon>Paeniglutamicibacter</taxon>
    </lineage>
</organism>
<keyword evidence="6" id="KW-0460">Magnesium</keyword>
<proteinExistence type="inferred from homology"/>
<dbReference type="Gene3D" id="3.40.50.1000">
    <property type="entry name" value="HAD superfamily/HAD-like"/>
    <property type="match status" value="1"/>
</dbReference>
<dbReference type="GO" id="GO:0046872">
    <property type="term" value="F:metal ion binding"/>
    <property type="evidence" value="ECO:0007669"/>
    <property type="project" value="UniProtKB-KW"/>
</dbReference>
<evidence type="ECO:0000256" key="6">
    <source>
        <dbReference type="RuleBase" id="RU361117"/>
    </source>
</evidence>
<dbReference type="InterPro" id="IPR003337">
    <property type="entry name" value="Trehalose_PPase"/>
</dbReference>
<reference evidence="7 8" key="1">
    <citation type="submission" date="2019-07" db="EMBL/GenBank/DDBJ databases">
        <title>Analysis of the biochemical properties, biological activity and biotechnological potential of siderophores and biosurfactants produced by Antarctic psychrotolerant bacteria.</title>
        <authorList>
            <person name="Styczynski M."/>
            <person name="Krucon T."/>
            <person name="Decewicz P."/>
            <person name="Dziewit L."/>
        </authorList>
    </citation>
    <scope>NUCLEOTIDE SEQUENCE [LARGE SCALE GENOMIC DNA]</scope>
    <source>
        <strain evidence="7 8">ANT_H27</strain>
    </source>
</reference>
<dbReference type="Pfam" id="PF02358">
    <property type="entry name" value="Trehalose_PPase"/>
    <property type="match status" value="1"/>
</dbReference>
<dbReference type="SUPFAM" id="SSF56784">
    <property type="entry name" value="HAD-like"/>
    <property type="match status" value="1"/>
</dbReference>
<dbReference type="GO" id="GO:0004805">
    <property type="term" value="F:trehalose-phosphatase activity"/>
    <property type="evidence" value="ECO:0007669"/>
    <property type="project" value="UniProtKB-EC"/>
</dbReference>
<evidence type="ECO:0000256" key="4">
    <source>
        <dbReference type="ARBA" id="ARBA00022801"/>
    </source>
</evidence>
<comment type="function">
    <text evidence="5 6">Removes the phosphate from trehalose 6-phosphate to produce free trehalose.</text>
</comment>
<comment type="cofactor">
    <cofactor evidence="6">
        <name>Mg(2+)</name>
        <dbReference type="ChEBI" id="CHEBI:18420"/>
    </cofactor>
</comment>
<dbReference type="Proteomes" id="UP000323856">
    <property type="component" value="Unassembled WGS sequence"/>
</dbReference>
<dbReference type="EC" id="3.1.3.12" evidence="6"/>
<dbReference type="PANTHER" id="PTHR43768">
    <property type="entry name" value="TREHALOSE 6-PHOSPHATE PHOSPHATASE"/>
    <property type="match status" value="1"/>
</dbReference>
<evidence type="ECO:0000313" key="8">
    <source>
        <dbReference type="Proteomes" id="UP000323856"/>
    </source>
</evidence>
<dbReference type="NCBIfam" id="TIGR00685">
    <property type="entry name" value="T6PP"/>
    <property type="match status" value="1"/>
</dbReference>
<gene>
    <name evidence="7" type="primary">otsB</name>
    <name evidence="7" type="ORF">FQ154_04690</name>
</gene>
<comment type="caution">
    <text evidence="7">The sequence shown here is derived from an EMBL/GenBank/DDBJ whole genome shotgun (WGS) entry which is preliminary data.</text>
</comment>
<dbReference type="InterPro" id="IPR036412">
    <property type="entry name" value="HAD-like_sf"/>
</dbReference>
<comment type="pathway">
    <text evidence="2 6">Glycan biosynthesis; trehalose biosynthesis.</text>
</comment>
<dbReference type="PANTHER" id="PTHR43768:SF3">
    <property type="entry name" value="TREHALOSE 6-PHOSPHATE PHOSPHATASE"/>
    <property type="match status" value="1"/>
</dbReference>
<dbReference type="InterPro" id="IPR023214">
    <property type="entry name" value="HAD_sf"/>
</dbReference>
<dbReference type="GO" id="GO:0005992">
    <property type="term" value="P:trehalose biosynthetic process"/>
    <property type="evidence" value="ECO:0007669"/>
    <property type="project" value="UniProtKB-UniPathway"/>
</dbReference>
<accession>A0A5B0EJZ6</accession>
<dbReference type="EMBL" id="VOBL01000003">
    <property type="protein sequence ID" value="KAA0979046.1"/>
    <property type="molecule type" value="Genomic_DNA"/>
</dbReference>
<comment type="similarity">
    <text evidence="3 6">Belongs to the trehalose phosphatase family.</text>
</comment>
<dbReference type="UniPathway" id="UPA00299"/>
<protein>
    <recommendedName>
        <fullName evidence="6">Trehalose 6-phosphate phosphatase</fullName>
        <ecNumber evidence="6">3.1.3.12</ecNumber>
    </recommendedName>
</protein>
<evidence type="ECO:0000313" key="7">
    <source>
        <dbReference type="EMBL" id="KAA0979046.1"/>
    </source>
</evidence>
<evidence type="ECO:0000256" key="5">
    <source>
        <dbReference type="ARBA" id="ARBA00024179"/>
    </source>
</evidence>
<evidence type="ECO:0000256" key="2">
    <source>
        <dbReference type="ARBA" id="ARBA00005199"/>
    </source>
</evidence>
<keyword evidence="4 6" id="KW-0378">Hydrolase</keyword>
<dbReference type="InterPro" id="IPR006379">
    <property type="entry name" value="HAD-SF_hydro_IIB"/>
</dbReference>